<sequence>DIFFSTGALISLTCVLFFMFFMWEVVFYKCIFINLFFPKSPLESENFSPPMTHSYSDPPTL</sequence>
<gene>
    <name evidence="2" type="primary">COX1</name>
</gene>
<geneLocation type="mitochondrion" evidence="2"/>
<keyword evidence="1" id="KW-1133">Transmembrane helix</keyword>
<organism evidence="2">
    <name type="scientific">Polyrhachis dives</name>
    <dbReference type="NCBI Taxonomy" id="84555"/>
    <lineage>
        <taxon>Eukaryota</taxon>
        <taxon>Metazoa</taxon>
        <taxon>Ecdysozoa</taxon>
        <taxon>Arthropoda</taxon>
        <taxon>Hexapoda</taxon>
        <taxon>Insecta</taxon>
        <taxon>Pterygota</taxon>
        <taxon>Neoptera</taxon>
        <taxon>Endopterygota</taxon>
        <taxon>Hymenoptera</taxon>
        <taxon>Apocrita</taxon>
        <taxon>Aculeata</taxon>
        <taxon>Formicoidea</taxon>
        <taxon>Formicidae</taxon>
        <taxon>Formicinae</taxon>
        <taxon>Polyrhachis</taxon>
    </lineage>
</organism>
<evidence type="ECO:0000256" key="1">
    <source>
        <dbReference type="SAM" id="Phobius"/>
    </source>
</evidence>
<keyword evidence="2" id="KW-0496">Mitochondrion</keyword>
<dbReference type="EMBL" id="JQ681018">
    <property type="protein sequence ID" value="AFH01141.1"/>
    <property type="molecule type" value="Genomic_DNA"/>
</dbReference>
<protein>
    <submittedName>
        <fullName evidence="2">Cytochrome c oxidase subunit I</fullName>
    </submittedName>
</protein>
<feature type="non-terminal residue" evidence="2">
    <location>
        <position position="1"/>
    </location>
</feature>
<dbReference type="AlphaFoldDB" id="H9XPI8"/>
<dbReference type="InterPro" id="IPR036927">
    <property type="entry name" value="Cyt_c_oxase-like_su1_sf"/>
</dbReference>
<keyword evidence="1" id="KW-0812">Transmembrane</keyword>
<reference evidence="2" key="1">
    <citation type="submission" date="2012-02" db="EMBL/GenBank/DDBJ databases">
        <title>Molecular phylogeny of basal tribes in the subfamily Formicinae from China based on mitochdrial genes.</title>
        <authorList>
            <person name="Chen Z."/>
            <person name="Zhou S."/>
        </authorList>
    </citation>
    <scope>NUCLEOTIDE SEQUENCE</scope>
    <source>
        <strain evidence="2">GXGL0099</strain>
    </source>
</reference>
<evidence type="ECO:0000313" key="2">
    <source>
        <dbReference type="EMBL" id="AFH01141.1"/>
    </source>
</evidence>
<dbReference type="SUPFAM" id="SSF81442">
    <property type="entry name" value="Cytochrome c oxidase subunit I-like"/>
    <property type="match status" value="1"/>
</dbReference>
<accession>H9XPI8</accession>
<feature type="transmembrane region" description="Helical" evidence="1">
    <location>
        <begin position="6"/>
        <end position="28"/>
    </location>
</feature>
<proteinExistence type="predicted"/>
<name>H9XPI8_9HYME</name>
<keyword evidence="1" id="KW-0472">Membrane</keyword>